<dbReference type="GO" id="GO:0006508">
    <property type="term" value="P:proteolysis"/>
    <property type="evidence" value="ECO:0007669"/>
    <property type="project" value="UniProtKB-KW"/>
</dbReference>
<organism evidence="5 6">
    <name type="scientific">Brassica cretica</name>
    <name type="common">Mustard</name>
    <dbReference type="NCBI Taxonomy" id="69181"/>
    <lineage>
        <taxon>Eukaryota</taxon>
        <taxon>Viridiplantae</taxon>
        <taxon>Streptophyta</taxon>
        <taxon>Embryophyta</taxon>
        <taxon>Tracheophyta</taxon>
        <taxon>Spermatophyta</taxon>
        <taxon>Magnoliopsida</taxon>
        <taxon>eudicotyledons</taxon>
        <taxon>Gunneridae</taxon>
        <taxon>Pentapetalae</taxon>
        <taxon>rosids</taxon>
        <taxon>malvids</taxon>
        <taxon>Brassicales</taxon>
        <taxon>Brassicaceae</taxon>
        <taxon>Brassiceae</taxon>
        <taxon>Brassica</taxon>
    </lineage>
</organism>
<keyword evidence="3" id="KW-0378">Hydrolase</keyword>
<dbReference type="SUPFAM" id="SSF54001">
    <property type="entry name" value="Cysteine proteinases"/>
    <property type="match status" value="1"/>
</dbReference>
<dbReference type="Pfam" id="PF02902">
    <property type="entry name" value="Peptidase_C48"/>
    <property type="match status" value="1"/>
</dbReference>
<evidence type="ECO:0000313" key="5">
    <source>
        <dbReference type="EMBL" id="KAF3537772.1"/>
    </source>
</evidence>
<reference evidence="5" key="1">
    <citation type="submission" date="2019-12" db="EMBL/GenBank/DDBJ databases">
        <title>Genome sequencing and annotation of Brassica cretica.</title>
        <authorList>
            <person name="Studholme D.J."/>
            <person name="Sarris P."/>
        </authorList>
    </citation>
    <scope>NUCLEOTIDE SEQUENCE</scope>
    <source>
        <strain evidence="5">PFS-109/04</strain>
        <tissue evidence="5">Leaf</tissue>
    </source>
</reference>
<dbReference type="Proteomes" id="UP000712600">
    <property type="component" value="Unassembled WGS sequence"/>
</dbReference>
<keyword evidence="2" id="KW-0645">Protease</keyword>
<dbReference type="Gene3D" id="3.40.395.10">
    <property type="entry name" value="Adenoviral Proteinase, Chain A"/>
    <property type="match status" value="1"/>
</dbReference>
<evidence type="ECO:0000256" key="1">
    <source>
        <dbReference type="ARBA" id="ARBA00005234"/>
    </source>
</evidence>
<evidence type="ECO:0000313" key="6">
    <source>
        <dbReference type="Proteomes" id="UP000712600"/>
    </source>
</evidence>
<evidence type="ECO:0000256" key="3">
    <source>
        <dbReference type="ARBA" id="ARBA00022801"/>
    </source>
</evidence>
<name>A0A8S9QDI7_BRACR</name>
<comment type="caution">
    <text evidence="5">The sequence shown here is derived from an EMBL/GenBank/DDBJ whole genome shotgun (WGS) entry which is preliminary data.</text>
</comment>
<dbReference type="AlphaFoldDB" id="A0A8S9QDI7"/>
<comment type="similarity">
    <text evidence="1">Belongs to the peptidase C48 family.</text>
</comment>
<dbReference type="InterPro" id="IPR038765">
    <property type="entry name" value="Papain-like_cys_pep_sf"/>
</dbReference>
<dbReference type="InterPro" id="IPR003653">
    <property type="entry name" value="Peptidase_C48_C"/>
</dbReference>
<protein>
    <recommendedName>
        <fullName evidence="4">Ubiquitin-like protease family profile domain-containing protein</fullName>
    </recommendedName>
</protein>
<dbReference type="GO" id="GO:0008234">
    <property type="term" value="F:cysteine-type peptidase activity"/>
    <property type="evidence" value="ECO:0007669"/>
    <property type="project" value="InterPro"/>
</dbReference>
<dbReference type="PROSITE" id="PS50600">
    <property type="entry name" value="ULP_PROTEASE"/>
    <property type="match status" value="1"/>
</dbReference>
<accession>A0A8S9QDI7</accession>
<sequence>MGVVIGRDEKVNFPHLYMKLAMDLEKHRNYPWGPMCGNRRGCAKCSYEDIIGAETLFPEKRILHSFMEIHIDVVVLLAIDFSRKDEKKDESKQEKACGPRSIVKEEELAASSNGNIDTDMKNFLEARTATERIEQFETVVTDRLGKMEAEVTQLKITLLVTELAGNNDQPSGPSKRKIDTVFEAKLLELGTRCKGGLPSHGKTWMLWNADVDRMYFPVWVNCNHWIDLCISFVTRNIQVFICGGRKRINEVEAFTHLIPWIVKAVQSLTVHKHLTITPYTVSYVPMNGLNRLNYHCGVYTITHIECHVLGLDISLVSDDNIWGAQIKNYEVDRPWILPTFSHGL</sequence>
<evidence type="ECO:0000259" key="4">
    <source>
        <dbReference type="PROSITE" id="PS50600"/>
    </source>
</evidence>
<evidence type="ECO:0000256" key="2">
    <source>
        <dbReference type="ARBA" id="ARBA00022670"/>
    </source>
</evidence>
<proteinExistence type="inferred from homology"/>
<gene>
    <name evidence="5" type="ORF">F2Q69_00022729</name>
</gene>
<dbReference type="EMBL" id="QGKX02001290">
    <property type="protein sequence ID" value="KAF3537772.1"/>
    <property type="molecule type" value="Genomic_DNA"/>
</dbReference>
<feature type="domain" description="Ubiquitin-like protease family profile" evidence="4">
    <location>
        <begin position="129"/>
        <end position="307"/>
    </location>
</feature>